<dbReference type="Pfam" id="PF04828">
    <property type="entry name" value="GFA"/>
    <property type="match status" value="1"/>
</dbReference>
<evidence type="ECO:0000259" key="5">
    <source>
        <dbReference type="PROSITE" id="PS51891"/>
    </source>
</evidence>
<dbReference type="GO" id="GO:0016846">
    <property type="term" value="F:carbon-sulfur lyase activity"/>
    <property type="evidence" value="ECO:0007669"/>
    <property type="project" value="InterPro"/>
</dbReference>
<keyword evidence="4" id="KW-0456">Lyase</keyword>
<evidence type="ECO:0000256" key="2">
    <source>
        <dbReference type="ARBA" id="ARBA00022723"/>
    </source>
</evidence>
<dbReference type="GO" id="GO:0046872">
    <property type="term" value="F:metal ion binding"/>
    <property type="evidence" value="ECO:0007669"/>
    <property type="project" value="UniProtKB-KW"/>
</dbReference>
<dbReference type="InterPro" id="IPR006913">
    <property type="entry name" value="CENP-V/GFA"/>
</dbReference>
<dbReference type="PANTHER" id="PTHR33337">
    <property type="entry name" value="GFA DOMAIN-CONTAINING PROTEIN"/>
    <property type="match status" value="1"/>
</dbReference>
<dbReference type="PROSITE" id="PS51891">
    <property type="entry name" value="CENP_V_GFA"/>
    <property type="match status" value="1"/>
</dbReference>
<comment type="caution">
    <text evidence="6">The sequence shown here is derived from an EMBL/GenBank/DDBJ whole genome shotgun (WGS) entry which is preliminary data.</text>
</comment>
<accession>A0A225NL63</accession>
<feature type="domain" description="CENP-V/GFA" evidence="5">
    <location>
        <begin position="5"/>
        <end position="120"/>
    </location>
</feature>
<dbReference type="SUPFAM" id="SSF51316">
    <property type="entry name" value="Mss4-like"/>
    <property type="match status" value="1"/>
</dbReference>
<keyword evidence="3" id="KW-0862">Zinc</keyword>
<dbReference type="OrthoDB" id="9807246at2"/>
<name>A0A225NL63_9RHOB</name>
<evidence type="ECO:0000256" key="1">
    <source>
        <dbReference type="ARBA" id="ARBA00005495"/>
    </source>
</evidence>
<gene>
    <name evidence="6" type="ORF">ATO3_14935</name>
</gene>
<evidence type="ECO:0000313" key="7">
    <source>
        <dbReference type="Proteomes" id="UP000215377"/>
    </source>
</evidence>
<proteinExistence type="inferred from homology"/>
<dbReference type="AlphaFoldDB" id="A0A225NL63"/>
<dbReference type="InterPro" id="IPR011057">
    <property type="entry name" value="Mss4-like_sf"/>
</dbReference>
<sequence length="134" mass="14252">MSGEFAGGCLCGAVRFRIDGAFEGFFLCHCSRCRRATGSAHAANLFSGTGQITWESGDTLRRAFRLDGTRFERCFCATCGGALPVVRPEGGLVVPAGCLEGPVGLRPGAHICWQSRADWDDALEELARLDGLPG</sequence>
<keyword evidence="2" id="KW-0479">Metal-binding</keyword>
<dbReference type="Gene3D" id="3.90.1590.10">
    <property type="entry name" value="glutathione-dependent formaldehyde- activating enzyme (gfa)"/>
    <property type="match status" value="1"/>
</dbReference>
<organism evidence="6 7">
    <name type="scientific">Marinibacterium profundimaris</name>
    <dbReference type="NCBI Taxonomy" id="1679460"/>
    <lineage>
        <taxon>Bacteria</taxon>
        <taxon>Pseudomonadati</taxon>
        <taxon>Pseudomonadota</taxon>
        <taxon>Alphaproteobacteria</taxon>
        <taxon>Rhodobacterales</taxon>
        <taxon>Paracoccaceae</taxon>
        <taxon>Marinibacterium</taxon>
    </lineage>
</organism>
<comment type="similarity">
    <text evidence="1">Belongs to the Gfa family.</text>
</comment>
<dbReference type="RefSeq" id="WP_088650735.1">
    <property type="nucleotide sequence ID" value="NZ_AQQR01000005.1"/>
</dbReference>
<dbReference type="PANTHER" id="PTHR33337:SF40">
    <property type="entry name" value="CENP-V_GFA DOMAIN-CONTAINING PROTEIN-RELATED"/>
    <property type="match status" value="1"/>
</dbReference>
<keyword evidence="7" id="KW-1185">Reference proteome</keyword>
<evidence type="ECO:0000256" key="3">
    <source>
        <dbReference type="ARBA" id="ARBA00022833"/>
    </source>
</evidence>
<evidence type="ECO:0000256" key="4">
    <source>
        <dbReference type="ARBA" id="ARBA00023239"/>
    </source>
</evidence>
<protein>
    <submittedName>
        <fullName evidence="6">Aldehyde-activating protein</fullName>
    </submittedName>
</protein>
<dbReference type="EMBL" id="AQQR01000005">
    <property type="protein sequence ID" value="OWU73040.1"/>
    <property type="molecule type" value="Genomic_DNA"/>
</dbReference>
<reference evidence="6 7" key="1">
    <citation type="submission" date="2013-04" db="EMBL/GenBank/DDBJ databases">
        <title>Oceanicola sp. 22II1-22F33 Genome Sequencing.</title>
        <authorList>
            <person name="Lai Q."/>
            <person name="Li G."/>
            <person name="Shao Z."/>
        </authorList>
    </citation>
    <scope>NUCLEOTIDE SEQUENCE [LARGE SCALE GENOMIC DNA]</scope>
    <source>
        <strain evidence="6 7">22II1-22F33</strain>
    </source>
</reference>
<evidence type="ECO:0000313" key="6">
    <source>
        <dbReference type="EMBL" id="OWU73040.1"/>
    </source>
</evidence>
<dbReference type="Proteomes" id="UP000215377">
    <property type="component" value="Unassembled WGS sequence"/>
</dbReference>